<feature type="compositionally biased region" description="Basic and acidic residues" evidence="10">
    <location>
        <begin position="361"/>
        <end position="372"/>
    </location>
</feature>
<accession>A0A1B9GQT7</accession>
<feature type="region of interest" description="Disordered" evidence="10">
    <location>
        <begin position="1"/>
        <end position="214"/>
    </location>
</feature>
<comment type="similarity">
    <text evidence="2 9">Belongs to the methyltransferase superfamily. RRP8 family.</text>
</comment>
<keyword evidence="6 9" id="KW-0949">S-adenosyl-L-methionine</keyword>
<evidence type="ECO:0000256" key="4">
    <source>
        <dbReference type="ARBA" id="ARBA00022603"/>
    </source>
</evidence>
<comment type="subcellular location">
    <subcellularLocation>
        <location evidence="1 9">Nucleus</location>
        <location evidence="1 9">Nucleolus</location>
    </subcellularLocation>
</comment>
<dbReference type="GO" id="GO:0005730">
    <property type="term" value="C:nucleolus"/>
    <property type="evidence" value="ECO:0007669"/>
    <property type="project" value="UniProtKB-SubCell"/>
</dbReference>
<dbReference type="Proteomes" id="UP000092666">
    <property type="component" value="Unassembled WGS sequence"/>
</dbReference>
<feature type="compositionally biased region" description="Basic and acidic residues" evidence="10">
    <location>
        <begin position="145"/>
        <end position="154"/>
    </location>
</feature>
<sequence length="549" mass="57263">MSLFPSAFDTGSAAGPSKGFSKSIPKTNTHTNPNSSSTKSNKRKRPSNAGDVSVTGGRANPSQGDLIKSTQANLEKLMSKIERGDFKEKGADGREGMGLGLGMGTGQGSGGAGQRAKKNKQQQQNEGGAGAGAVHGKGKGPRGSDTPRSKEKKGSGHASATSPAKTGGGTGTPNTKTAKPTKGKSDPSKNSSTPTSTSTKAMAKGNTNAAQTQTQTQTQAFEPFELPIPSLSSGKVSVGGDVAGMTDMQRSMQAKLEGARFRWINEQLYSTPSTDAVAMMKKDPKIFADYHNTHRLLTAAWPSPPLPYIVKALSPLPAGTVIADLGCGDAGLAQALVPQGKVVLSYDLVGDSGVPNGDKSTGQEKNAEAEMQRRMGGWVVEADFLEKVPLPGRPGGLNYGSSPSYGTAGGEESGSCSKKSNKKSKGKNGNGNGNATASEVVDVVVCCLSLMGVNWVGGIAEACRILKQGGTLHVAEVTSRFISTEAFVEKVESFGFTLEEQDSPSTHFTLFRFTKQSEVPLGPARGEKGWRERVEDGEGILRGCVYKKR</sequence>
<dbReference type="FunFam" id="1.10.10.2150:FF:000001">
    <property type="entry name" value="Ribosomal RNA-processing protein 8"/>
    <property type="match status" value="1"/>
</dbReference>
<dbReference type="GO" id="GO:0042273">
    <property type="term" value="P:ribosomal large subunit biogenesis"/>
    <property type="evidence" value="ECO:0007669"/>
    <property type="project" value="TreeGrafter"/>
</dbReference>
<dbReference type="Gene3D" id="3.40.50.150">
    <property type="entry name" value="Vaccinia Virus protein VP39"/>
    <property type="match status" value="1"/>
</dbReference>
<feature type="region of interest" description="Disordered" evidence="10">
    <location>
        <begin position="396"/>
        <end position="434"/>
    </location>
</feature>
<evidence type="ECO:0000256" key="2">
    <source>
        <dbReference type="ARBA" id="ARBA00006301"/>
    </source>
</evidence>
<dbReference type="InterPro" id="IPR029063">
    <property type="entry name" value="SAM-dependent_MTases_sf"/>
</dbReference>
<dbReference type="PANTHER" id="PTHR12787:SF0">
    <property type="entry name" value="RIBOSOMAL RNA-PROCESSING PROTEIN 8"/>
    <property type="match status" value="1"/>
</dbReference>
<evidence type="ECO:0000256" key="7">
    <source>
        <dbReference type="ARBA" id="ARBA00023242"/>
    </source>
</evidence>
<name>A0A1B9GQT7_9TREE</name>
<keyword evidence="12" id="KW-1185">Reference proteome</keyword>
<dbReference type="STRING" id="1296120.A0A1B9GQT7"/>
<protein>
    <recommendedName>
        <fullName evidence="8 9">Ribosomal RNA-processing protein 8</fullName>
        <ecNumber evidence="9">2.1.1.-</ecNumber>
    </recommendedName>
</protein>
<evidence type="ECO:0000256" key="1">
    <source>
        <dbReference type="ARBA" id="ARBA00004604"/>
    </source>
</evidence>
<evidence type="ECO:0000313" key="11">
    <source>
        <dbReference type="EMBL" id="OCF33424.1"/>
    </source>
</evidence>
<organism evidence="11 12">
    <name type="scientific">Kwoniella heveanensis BCC8398</name>
    <dbReference type="NCBI Taxonomy" id="1296120"/>
    <lineage>
        <taxon>Eukaryota</taxon>
        <taxon>Fungi</taxon>
        <taxon>Dikarya</taxon>
        <taxon>Basidiomycota</taxon>
        <taxon>Agaricomycotina</taxon>
        <taxon>Tremellomycetes</taxon>
        <taxon>Tremellales</taxon>
        <taxon>Cryptococcaceae</taxon>
        <taxon>Kwoniella</taxon>
    </lineage>
</organism>
<keyword evidence="5 9" id="KW-0808">Transferase</keyword>
<keyword evidence="7 9" id="KW-0539">Nucleus</keyword>
<keyword evidence="3 9" id="KW-0698">rRNA processing</keyword>
<feature type="compositionally biased region" description="Gly residues" evidence="10">
    <location>
        <begin position="96"/>
        <end position="113"/>
    </location>
</feature>
<feature type="compositionally biased region" description="Polar residues" evidence="10">
    <location>
        <begin position="60"/>
        <end position="73"/>
    </location>
</feature>
<dbReference type="Pfam" id="PF05148">
    <property type="entry name" value="Methyltransf_8"/>
    <property type="match status" value="2"/>
</dbReference>
<dbReference type="OrthoDB" id="10258825at2759"/>
<dbReference type="AlphaFoldDB" id="A0A1B9GQT7"/>
<reference evidence="12" key="2">
    <citation type="submission" date="2013-12" db="EMBL/GenBank/DDBJ databases">
        <title>Evolution of pathogenesis and genome organization in the Tremellales.</title>
        <authorList>
            <person name="Cuomo C."/>
            <person name="Litvintseva A."/>
            <person name="Heitman J."/>
            <person name="Chen Y."/>
            <person name="Sun S."/>
            <person name="Springer D."/>
            <person name="Dromer F."/>
            <person name="Young S."/>
            <person name="Zeng Q."/>
            <person name="Chapman S."/>
            <person name="Gujja S."/>
            <person name="Saif S."/>
            <person name="Birren B."/>
        </authorList>
    </citation>
    <scope>NUCLEOTIDE SEQUENCE [LARGE SCALE GENOMIC DNA]</scope>
    <source>
        <strain evidence="12">BCC8398</strain>
    </source>
</reference>
<evidence type="ECO:0000256" key="3">
    <source>
        <dbReference type="ARBA" id="ARBA00022552"/>
    </source>
</evidence>
<reference evidence="11 12" key="1">
    <citation type="submission" date="2013-07" db="EMBL/GenBank/DDBJ databases">
        <title>The Genome Sequence of Cryptococcus heveanensis BCC8398.</title>
        <authorList>
            <consortium name="The Broad Institute Genome Sequencing Platform"/>
            <person name="Cuomo C."/>
            <person name="Litvintseva A."/>
            <person name="Chen Y."/>
            <person name="Heitman J."/>
            <person name="Sun S."/>
            <person name="Springer D."/>
            <person name="Dromer F."/>
            <person name="Young S.K."/>
            <person name="Zeng Q."/>
            <person name="Gargeya S."/>
            <person name="Fitzgerald M."/>
            <person name="Abouelleil A."/>
            <person name="Alvarado L."/>
            <person name="Berlin A.M."/>
            <person name="Chapman S.B."/>
            <person name="Dewar J."/>
            <person name="Goldberg J."/>
            <person name="Griggs A."/>
            <person name="Gujja S."/>
            <person name="Hansen M."/>
            <person name="Howarth C."/>
            <person name="Imamovic A."/>
            <person name="Larimer J."/>
            <person name="McCowan C."/>
            <person name="Murphy C."/>
            <person name="Pearson M."/>
            <person name="Priest M."/>
            <person name="Roberts A."/>
            <person name="Saif S."/>
            <person name="Shea T."/>
            <person name="Sykes S."/>
            <person name="Wortman J."/>
            <person name="Nusbaum C."/>
            <person name="Birren B."/>
        </authorList>
    </citation>
    <scope>NUCLEOTIDE SEQUENCE [LARGE SCALE GENOMIC DNA]</scope>
    <source>
        <strain evidence="11 12">BCC8398</strain>
    </source>
</reference>
<keyword evidence="4 9" id="KW-0489">Methyltransferase</keyword>
<proteinExistence type="inferred from homology"/>
<dbReference type="InterPro" id="IPR042036">
    <property type="entry name" value="RRP8_N"/>
</dbReference>
<dbReference type="Gene3D" id="1.10.10.2150">
    <property type="entry name" value="Ribosomal RNA-processing protein 8, N-terminal domain"/>
    <property type="match status" value="1"/>
</dbReference>
<dbReference type="EMBL" id="KI669505">
    <property type="protein sequence ID" value="OCF33424.1"/>
    <property type="molecule type" value="Genomic_DNA"/>
</dbReference>
<dbReference type="InterPro" id="IPR007823">
    <property type="entry name" value="RRP8"/>
</dbReference>
<feature type="compositionally biased region" description="Low complexity" evidence="10">
    <location>
        <begin position="188"/>
        <end position="214"/>
    </location>
</feature>
<evidence type="ECO:0000256" key="10">
    <source>
        <dbReference type="SAM" id="MobiDB-lite"/>
    </source>
</evidence>
<evidence type="ECO:0000256" key="8">
    <source>
        <dbReference type="ARBA" id="ARBA00076672"/>
    </source>
</evidence>
<evidence type="ECO:0000256" key="5">
    <source>
        <dbReference type="ARBA" id="ARBA00022679"/>
    </source>
</evidence>
<feature type="region of interest" description="Disordered" evidence="10">
    <location>
        <begin position="353"/>
        <end position="372"/>
    </location>
</feature>
<evidence type="ECO:0000256" key="9">
    <source>
        <dbReference type="RuleBase" id="RU365074"/>
    </source>
</evidence>
<dbReference type="SUPFAM" id="SSF53335">
    <property type="entry name" value="S-adenosyl-L-methionine-dependent methyltransferases"/>
    <property type="match status" value="1"/>
</dbReference>
<evidence type="ECO:0000313" key="12">
    <source>
        <dbReference type="Proteomes" id="UP000092666"/>
    </source>
</evidence>
<dbReference type="EC" id="2.1.1.-" evidence="9"/>
<feature type="compositionally biased region" description="Basic and acidic residues" evidence="10">
    <location>
        <begin position="77"/>
        <end position="95"/>
    </location>
</feature>
<dbReference type="PANTHER" id="PTHR12787">
    <property type="entry name" value="RIBOSOMAL RNA-PROCESSING PROTEIN 8"/>
    <property type="match status" value="1"/>
</dbReference>
<comment type="function">
    <text evidence="9">S-adenosyl-L-methionine-dependent methyltransferase that specifically methylates the N(1) position of adenine in helix 25.1 in 25S rRNA. Required both for ribosomal 40S and 60S subunits biogenesis. Required for efficient pre-rRNA cleavage at site A2.</text>
</comment>
<dbReference type="GO" id="GO:0016433">
    <property type="term" value="F:rRNA (adenine) methyltransferase activity"/>
    <property type="evidence" value="ECO:0007669"/>
    <property type="project" value="UniProtKB-ARBA"/>
</dbReference>
<gene>
    <name evidence="11" type="ORF">I316_04844</name>
</gene>
<evidence type="ECO:0000256" key="6">
    <source>
        <dbReference type="ARBA" id="ARBA00022691"/>
    </source>
</evidence>
<feature type="compositionally biased region" description="Low complexity" evidence="10">
    <location>
        <begin position="25"/>
        <end position="39"/>
    </location>
</feature>